<evidence type="ECO:0000256" key="1">
    <source>
        <dbReference type="SAM" id="MobiDB-lite"/>
    </source>
</evidence>
<dbReference type="OMA" id="ENRWMLQ"/>
<gene>
    <name evidence="2" type="ORF">CTHT_0060130</name>
</gene>
<feature type="compositionally biased region" description="Polar residues" evidence="1">
    <location>
        <begin position="107"/>
        <end position="120"/>
    </location>
</feature>
<organism evidence="3">
    <name type="scientific">Chaetomium thermophilum (strain DSM 1495 / CBS 144.50 / IMI 039719)</name>
    <name type="common">Thermochaetoides thermophila</name>
    <dbReference type="NCBI Taxonomy" id="759272"/>
    <lineage>
        <taxon>Eukaryota</taxon>
        <taxon>Fungi</taxon>
        <taxon>Dikarya</taxon>
        <taxon>Ascomycota</taxon>
        <taxon>Pezizomycotina</taxon>
        <taxon>Sordariomycetes</taxon>
        <taxon>Sordariomycetidae</taxon>
        <taxon>Sordariales</taxon>
        <taxon>Chaetomiaceae</taxon>
        <taxon>Thermochaetoides</taxon>
    </lineage>
</organism>
<feature type="compositionally biased region" description="Polar residues" evidence="1">
    <location>
        <begin position="149"/>
        <end position="159"/>
    </location>
</feature>
<dbReference type="AlphaFoldDB" id="G0SEY4"/>
<feature type="compositionally biased region" description="Low complexity" evidence="1">
    <location>
        <begin position="381"/>
        <end position="394"/>
    </location>
</feature>
<reference evidence="2 3" key="1">
    <citation type="journal article" date="2011" name="Cell">
        <title>Insight into structure and assembly of the nuclear pore complex by utilizing the genome of a eukaryotic thermophile.</title>
        <authorList>
            <person name="Amlacher S."/>
            <person name="Sarges P."/>
            <person name="Flemming D."/>
            <person name="van Noort V."/>
            <person name="Kunze R."/>
            <person name="Devos D.P."/>
            <person name="Arumugam M."/>
            <person name="Bork P."/>
            <person name="Hurt E."/>
        </authorList>
    </citation>
    <scope>NUCLEOTIDE SEQUENCE [LARGE SCALE GENOMIC DNA]</scope>
    <source>
        <strain evidence="3">DSM 1495 / CBS 144.50 / IMI 039719</strain>
    </source>
</reference>
<dbReference type="GeneID" id="18260051"/>
<dbReference type="KEGG" id="cthr:CTHT_0060130"/>
<feature type="compositionally biased region" description="Low complexity" evidence="1">
    <location>
        <begin position="279"/>
        <end position="295"/>
    </location>
</feature>
<proteinExistence type="predicted"/>
<evidence type="ECO:0000313" key="3">
    <source>
        <dbReference type="Proteomes" id="UP000008066"/>
    </source>
</evidence>
<dbReference type="OrthoDB" id="506431at2759"/>
<dbReference type="RefSeq" id="XP_006696331.1">
    <property type="nucleotide sequence ID" value="XM_006696268.1"/>
</dbReference>
<feature type="compositionally biased region" description="Polar residues" evidence="1">
    <location>
        <begin position="429"/>
        <end position="438"/>
    </location>
</feature>
<dbReference type="EMBL" id="GL988046">
    <property type="protein sequence ID" value="EGS18000.1"/>
    <property type="molecule type" value="Genomic_DNA"/>
</dbReference>
<sequence length="500" mass="54601">MSYFGALQSALFYFLACTPCYNLAHVYKTRKEAKREREIKARLVTEQPHLYRHPDPFHTNPYWEEEIRLGPHPPTKKRKGSDGFGSKRSLSQRRLTVASRDGRPSTGAGSSVLVSMTELNSPRPSTSPTLTPGLSSSPTVVQDDGPASPTLSKTASIATTTTDMYTRRYQREDEELWGHESSSTSWSAPGHRLMDAIKHAGSTAGRYMESKLGGGSSSPRSSKAVTDEDRYNFYFAPRNPPVNEYHPPVVSSRPMRKDELKWMLQPPPPAKFMDGKVPVSRSASTMSVASSVATRRTLNGQGSVREPNRSMGSLNRVASEKGRVRSASTGEKSSVGNSEVGENATGAAKEKDLRSVSTPSPTKSRSSNSNRSSMRRRRRAGTAGSGSIRSPSMRCQRRRRRETVTSRSSSDADSESDPNSDSEDSGSETNNTSCNASSIGRGDSKGKASVTAARKARLSTIKSSEGQGEKVTLEGKDKHKAQENPFEKAEVEAKRAEEVR</sequence>
<name>G0SEY4_CHATD</name>
<dbReference type="eggNOG" id="ENOG502SM8K">
    <property type="taxonomic scope" value="Eukaryota"/>
</dbReference>
<accession>G0SEY4</accession>
<dbReference type="HOGENOM" id="CLU_036638_0_0_1"/>
<feature type="compositionally biased region" description="Acidic residues" evidence="1">
    <location>
        <begin position="412"/>
        <end position="426"/>
    </location>
</feature>
<feature type="compositionally biased region" description="Low complexity" evidence="1">
    <location>
        <begin position="121"/>
        <end position="139"/>
    </location>
</feature>
<feature type="region of interest" description="Disordered" evidence="1">
    <location>
        <begin position="66"/>
        <end position="159"/>
    </location>
</feature>
<evidence type="ECO:0000313" key="2">
    <source>
        <dbReference type="EMBL" id="EGS18000.1"/>
    </source>
</evidence>
<protein>
    <submittedName>
        <fullName evidence="2">Uncharacterized protein</fullName>
    </submittedName>
</protein>
<feature type="compositionally biased region" description="Low complexity" evidence="1">
    <location>
        <begin position="355"/>
        <end position="372"/>
    </location>
</feature>
<keyword evidence="3" id="KW-1185">Reference proteome</keyword>
<feature type="compositionally biased region" description="Polar residues" evidence="1">
    <location>
        <begin position="326"/>
        <end position="337"/>
    </location>
</feature>
<feature type="region of interest" description="Disordered" evidence="1">
    <location>
        <begin position="261"/>
        <end position="500"/>
    </location>
</feature>
<feature type="compositionally biased region" description="Basic and acidic residues" evidence="1">
    <location>
        <begin position="467"/>
        <end position="500"/>
    </location>
</feature>
<dbReference type="Proteomes" id="UP000008066">
    <property type="component" value="Unassembled WGS sequence"/>
</dbReference>